<dbReference type="EMBL" id="PCVO01000035">
    <property type="protein sequence ID" value="PIQ75241.1"/>
    <property type="molecule type" value="Genomic_DNA"/>
</dbReference>
<accession>A0A2H0KSV5</accession>
<comment type="caution">
    <text evidence="1">The sequence shown here is derived from an EMBL/GenBank/DDBJ whole genome shotgun (WGS) entry which is preliminary data.</text>
</comment>
<protein>
    <submittedName>
        <fullName evidence="1">Uncharacterized protein</fullName>
    </submittedName>
</protein>
<evidence type="ECO:0000313" key="1">
    <source>
        <dbReference type="EMBL" id="PIQ75241.1"/>
    </source>
</evidence>
<organism evidence="1 2">
    <name type="scientific">Candidatus Portnoybacteria bacterium CG11_big_fil_rev_8_21_14_0_20_40_15</name>
    <dbReference type="NCBI Taxonomy" id="1974817"/>
    <lineage>
        <taxon>Bacteria</taxon>
        <taxon>Candidatus Portnoyibacteriota</taxon>
    </lineage>
</organism>
<gene>
    <name evidence="1" type="ORF">COV84_02265</name>
</gene>
<evidence type="ECO:0000313" key="2">
    <source>
        <dbReference type="Proteomes" id="UP000229317"/>
    </source>
</evidence>
<dbReference type="Proteomes" id="UP000229317">
    <property type="component" value="Unassembled WGS sequence"/>
</dbReference>
<dbReference type="AlphaFoldDB" id="A0A2H0KSV5"/>
<reference evidence="1 2" key="1">
    <citation type="submission" date="2017-09" db="EMBL/GenBank/DDBJ databases">
        <title>Depth-based differentiation of microbial function through sediment-hosted aquifers and enrichment of novel symbionts in the deep terrestrial subsurface.</title>
        <authorList>
            <person name="Probst A.J."/>
            <person name="Ladd B."/>
            <person name="Jarett J.K."/>
            <person name="Geller-Mcgrath D.E."/>
            <person name="Sieber C.M."/>
            <person name="Emerson J.B."/>
            <person name="Anantharaman K."/>
            <person name="Thomas B.C."/>
            <person name="Malmstrom R."/>
            <person name="Stieglmeier M."/>
            <person name="Klingl A."/>
            <person name="Woyke T."/>
            <person name="Ryan C.M."/>
            <person name="Banfield J.F."/>
        </authorList>
    </citation>
    <scope>NUCLEOTIDE SEQUENCE [LARGE SCALE GENOMIC DNA]</scope>
    <source>
        <strain evidence="1">CG11_big_fil_rev_8_21_14_0_20_40_15</strain>
    </source>
</reference>
<name>A0A2H0KSV5_9BACT</name>
<proteinExistence type="predicted"/>
<sequence length="89" mass="10439">MGRSYFTKKGGIMEAKLLDISESRIRIRLIPEGKRKYEEQNLISSLKEKELCARIDFCGNEISLRVEEDKEKIILPKDGRRLMIIIKEK</sequence>